<dbReference type="Pfam" id="PF04109">
    <property type="entry name" value="ATG9"/>
    <property type="match status" value="1"/>
</dbReference>
<evidence type="ECO:0000256" key="9">
    <source>
        <dbReference type="ARBA" id="ARBA00023136"/>
    </source>
</evidence>
<evidence type="ECO:0000256" key="8">
    <source>
        <dbReference type="ARBA" id="ARBA00023055"/>
    </source>
</evidence>
<dbReference type="Proteomes" id="UP001153148">
    <property type="component" value="Unassembled WGS sequence"/>
</dbReference>
<evidence type="ECO:0000256" key="3">
    <source>
        <dbReference type="ARBA" id="ARBA00018074"/>
    </source>
</evidence>
<dbReference type="InterPro" id="IPR007241">
    <property type="entry name" value="Autophagy-rel_prot_9"/>
</dbReference>
<evidence type="ECO:0000256" key="5">
    <source>
        <dbReference type="ARBA" id="ARBA00022692"/>
    </source>
</evidence>
<keyword evidence="7 10" id="KW-0072">Autophagy</keyword>
<evidence type="ECO:0000256" key="1">
    <source>
        <dbReference type="ARBA" id="ARBA00004511"/>
    </source>
</evidence>
<evidence type="ECO:0000313" key="12">
    <source>
        <dbReference type="Proteomes" id="UP001153148"/>
    </source>
</evidence>
<name>A0ABN7PGS5_TIMPD</name>
<dbReference type="PANTHER" id="PTHR13038">
    <property type="entry name" value="APG9 AUTOPHAGY 9"/>
    <property type="match status" value="1"/>
</dbReference>
<comment type="caution">
    <text evidence="11">The sequence shown here is derived from an EMBL/GenBank/DDBJ whole genome shotgun (WGS) entry which is preliminary data.</text>
</comment>
<protein>
    <recommendedName>
        <fullName evidence="3 10">Autophagy-related protein 9</fullName>
    </recommendedName>
</protein>
<sequence length="163" mass="18061">VYLVEELLSPIITPFILCFQVRSHALEIVDFYRNFTVEVVGVGDVCSFAQMDVRRHGNPTWQTSIRVTSPLPGQTPIEPGLTNQYTQAEDGKTELSLVHFTLTNPKWRPPEDAENFVTALRNQARRDADQLTQVLGPGDNALYSSLQSVSSLGAGSLVQIECN</sequence>
<evidence type="ECO:0000256" key="6">
    <source>
        <dbReference type="ARBA" id="ARBA00022989"/>
    </source>
</evidence>
<organism evidence="11 12">
    <name type="scientific">Timema podura</name>
    <name type="common">Walking stick</name>
    <dbReference type="NCBI Taxonomy" id="61482"/>
    <lineage>
        <taxon>Eukaryota</taxon>
        <taxon>Metazoa</taxon>
        <taxon>Ecdysozoa</taxon>
        <taxon>Arthropoda</taxon>
        <taxon>Hexapoda</taxon>
        <taxon>Insecta</taxon>
        <taxon>Pterygota</taxon>
        <taxon>Neoptera</taxon>
        <taxon>Polyneoptera</taxon>
        <taxon>Phasmatodea</taxon>
        <taxon>Timematodea</taxon>
        <taxon>Timematoidea</taxon>
        <taxon>Timematidae</taxon>
        <taxon>Timema</taxon>
    </lineage>
</organism>
<proteinExistence type="inferred from homology"/>
<dbReference type="PANTHER" id="PTHR13038:SF10">
    <property type="entry name" value="AUTOPHAGY-RELATED PROTEIN 9"/>
    <property type="match status" value="1"/>
</dbReference>
<gene>
    <name evidence="11" type="ORF">TPAB3V08_LOCUS13919</name>
</gene>
<evidence type="ECO:0000256" key="10">
    <source>
        <dbReference type="RuleBase" id="RU364027"/>
    </source>
</evidence>
<reference evidence="11" key="1">
    <citation type="submission" date="2021-03" db="EMBL/GenBank/DDBJ databases">
        <authorList>
            <person name="Tran Van P."/>
        </authorList>
    </citation>
    <scope>NUCLEOTIDE SEQUENCE</scope>
</reference>
<evidence type="ECO:0000313" key="11">
    <source>
        <dbReference type="EMBL" id="CAG2066976.1"/>
    </source>
</evidence>
<keyword evidence="12" id="KW-1185">Reference proteome</keyword>
<comment type="function">
    <text evidence="10">Phospholipid scramblase involved in autophagy. Cycles between the preautophagosomal structure/phagophore assembly site (PAS) and the cytoplasmic vesicle pool and supplies membrane for the growing autophagosome. Lipid scramblase activity plays a key role in preautophagosomal structure/phagophore assembly by distributing the phospholipids that arrive through ATG2 from the cytoplasmic to the luminal leaflet of the bilayer, thereby driving autophagosomal membrane expansion.</text>
</comment>
<evidence type="ECO:0000256" key="2">
    <source>
        <dbReference type="ARBA" id="ARBA00006185"/>
    </source>
</evidence>
<comment type="similarity">
    <text evidence="2 10">Belongs to the ATG9 family.</text>
</comment>
<accession>A0ABN7PGS5</accession>
<evidence type="ECO:0000256" key="7">
    <source>
        <dbReference type="ARBA" id="ARBA00023006"/>
    </source>
</evidence>
<keyword evidence="5" id="KW-0812">Transmembrane</keyword>
<keyword evidence="6" id="KW-1133">Transmembrane helix</keyword>
<feature type="non-terminal residue" evidence="11">
    <location>
        <position position="1"/>
    </location>
</feature>
<comment type="subcellular location">
    <subcellularLocation>
        <location evidence="1 10">Preautophagosomal structure membrane</location>
        <topology evidence="1 10">Multi-pass membrane protein</topology>
    </subcellularLocation>
</comment>
<keyword evidence="8 10" id="KW-0445">Lipid transport</keyword>
<dbReference type="EMBL" id="CAJPIN010061617">
    <property type="protein sequence ID" value="CAG2066976.1"/>
    <property type="molecule type" value="Genomic_DNA"/>
</dbReference>
<evidence type="ECO:0000256" key="4">
    <source>
        <dbReference type="ARBA" id="ARBA00022448"/>
    </source>
</evidence>
<keyword evidence="4 10" id="KW-0813">Transport</keyword>
<keyword evidence="9" id="KW-0472">Membrane</keyword>